<name>A0A5J9VY26_9POAL</name>
<reference evidence="3 4" key="1">
    <citation type="journal article" date="2019" name="Sci. Rep.">
        <title>A high-quality genome of Eragrostis curvula grass provides insights into Poaceae evolution and supports new strategies to enhance forage quality.</title>
        <authorList>
            <person name="Carballo J."/>
            <person name="Santos B.A.C.M."/>
            <person name="Zappacosta D."/>
            <person name="Garbus I."/>
            <person name="Selva J.P."/>
            <person name="Gallo C.A."/>
            <person name="Diaz A."/>
            <person name="Albertini E."/>
            <person name="Caccamo M."/>
            <person name="Echenique V."/>
        </authorList>
    </citation>
    <scope>NUCLEOTIDE SEQUENCE [LARGE SCALE GENOMIC DNA]</scope>
    <source>
        <strain evidence="4">cv. Victoria</strain>
        <tissue evidence="3">Leaf</tissue>
    </source>
</reference>
<evidence type="ECO:0000256" key="1">
    <source>
        <dbReference type="ARBA" id="ARBA00022741"/>
    </source>
</evidence>
<dbReference type="Gramene" id="TVU40254">
    <property type="protein sequence ID" value="TVU40254"/>
    <property type="gene ID" value="EJB05_13707"/>
</dbReference>
<dbReference type="GO" id="GO:0140662">
    <property type="term" value="F:ATP-dependent protein folding chaperone"/>
    <property type="evidence" value="ECO:0007669"/>
    <property type="project" value="InterPro"/>
</dbReference>
<dbReference type="OrthoDB" id="695988at2759"/>
<keyword evidence="2" id="KW-0067">ATP-binding</keyword>
<evidence type="ECO:0000313" key="3">
    <source>
        <dbReference type="EMBL" id="TVU40254.1"/>
    </source>
</evidence>
<protein>
    <submittedName>
        <fullName evidence="3">Uncharacterized protein</fullName>
    </submittedName>
</protein>
<dbReference type="Pfam" id="PF00012">
    <property type="entry name" value="HSP70"/>
    <property type="match status" value="1"/>
</dbReference>
<proteinExistence type="predicted"/>
<accession>A0A5J9VY26</accession>
<comment type="caution">
    <text evidence="3">The sequence shown here is derived from an EMBL/GenBank/DDBJ whole genome shotgun (WGS) entry which is preliminary data.</text>
</comment>
<feature type="non-terminal residue" evidence="3">
    <location>
        <position position="1"/>
    </location>
</feature>
<dbReference type="Proteomes" id="UP000324897">
    <property type="component" value="Chromosome 4"/>
</dbReference>
<gene>
    <name evidence="3" type="ORF">EJB05_13707</name>
</gene>
<dbReference type="SUPFAM" id="SSF53067">
    <property type="entry name" value="Actin-like ATPase domain"/>
    <property type="match status" value="1"/>
</dbReference>
<dbReference type="Gene3D" id="3.30.420.40">
    <property type="match status" value="1"/>
</dbReference>
<keyword evidence="1" id="KW-0547">Nucleotide-binding</keyword>
<organism evidence="3 4">
    <name type="scientific">Eragrostis curvula</name>
    <name type="common">weeping love grass</name>
    <dbReference type="NCBI Taxonomy" id="38414"/>
    <lineage>
        <taxon>Eukaryota</taxon>
        <taxon>Viridiplantae</taxon>
        <taxon>Streptophyta</taxon>
        <taxon>Embryophyta</taxon>
        <taxon>Tracheophyta</taxon>
        <taxon>Spermatophyta</taxon>
        <taxon>Magnoliopsida</taxon>
        <taxon>Liliopsida</taxon>
        <taxon>Poales</taxon>
        <taxon>Poaceae</taxon>
        <taxon>PACMAD clade</taxon>
        <taxon>Chloridoideae</taxon>
        <taxon>Eragrostideae</taxon>
        <taxon>Eragrostidinae</taxon>
        <taxon>Eragrostis</taxon>
    </lineage>
</organism>
<dbReference type="InterPro" id="IPR043129">
    <property type="entry name" value="ATPase_NBD"/>
</dbReference>
<sequence length="139" mass="14881">MARTDTIAVAIRAFVWLLVAVAASGLLFSAMASALLDDGRRPDPAAFPPGRVVAIDLGNTNSCVAGYASGDADDMFRICICIPTWVAFPDDGSVLVGEDARNYAAVHPDAGIYGFKRLFGKRPLKSFLSSFRPNRVSDR</sequence>
<dbReference type="GO" id="GO:0005524">
    <property type="term" value="F:ATP binding"/>
    <property type="evidence" value="ECO:0007669"/>
    <property type="project" value="UniProtKB-KW"/>
</dbReference>
<dbReference type="AlphaFoldDB" id="A0A5J9VY26"/>
<keyword evidence="4" id="KW-1185">Reference proteome</keyword>
<dbReference type="EMBL" id="RWGY01000007">
    <property type="protein sequence ID" value="TVU40254.1"/>
    <property type="molecule type" value="Genomic_DNA"/>
</dbReference>
<evidence type="ECO:0000313" key="4">
    <source>
        <dbReference type="Proteomes" id="UP000324897"/>
    </source>
</evidence>
<evidence type="ECO:0000256" key="2">
    <source>
        <dbReference type="ARBA" id="ARBA00022840"/>
    </source>
</evidence>
<dbReference type="InterPro" id="IPR013126">
    <property type="entry name" value="Hsp_70_fam"/>
</dbReference>